<evidence type="ECO:0000313" key="1">
    <source>
        <dbReference type="EMBL" id="RNB82335.1"/>
    </source>
</evidence>
<reference evidence="1 2" key="1">
    <citation type="submission" date="2018-10" db="EMBL/GenBank/DDBJ databases">
        <title>Phylogenomics of Brevibacillus.</title>
        <authorList>
            <person name="Dunlap C."/>
        </authorList>
    </citation>
    <scope>NUCLEOTIDE SEQUENCE [LARGE SCALE GENOMIC DNA]</scope>
    <source>
        <strain evidence="1 2">JCM 15716</strain>
    </source>
</reference>
<keyword evidence="1" id="KW-0548">Nucleotidyltransferase</keyword>
<name>A0A3M8D542_9BACL</name>
<dbReference type="PIRSF" id="PIRSF000812">
    <property type="entry name" value="AAD"/>
    <property type="match status" value="1"/>
</dbReference>
<dbReference type="GO" id="GO:0016779">
    <property type="term" value="F:nucleotidyltransferase activity"/>
    <property type="evidence" value="ECO:0007669"/>
    <property type="project" value="UniProtKB-KW"/>
</dbReference>
<dbReference type="Proteomes" id="UP000271031">
    <property type="component" value="Unassembled WGS sequence"/>
</dbReference>
<proteinExistence type="predicted"/>
<comment type="caution">
    <text evidence="1">The sequence shown here is derived from an EMBL/GenBank/DDBJ whole genome shotgun (WGS) entry which is preliminary data.</text>
</comment>
<dbReference type="InterPro" id="IPR007530">
    <property type="entry name" value="Aminoglycoside_adenylylTfrase"/>
</dbReference>
<sequence length="292" mass="34057">MRTETQMMEMILSNAQQDERIRAVTLEGSRTNPNVPKDIFQDYDISFLVTEMSSFIEDPNWIDRFGDRIIMQKPEVMELFPPGLGNRFSYLMQFADGNRIDLTLIPLEEKDDYCKEDKLLVLLLDKDNCLPNISAPTDEDYWVKRPSAAMFADCCNEFWWVSTYVAKGLWRSEILYAQEHLNKYVRPMLHKMLEWQIGFETDFSVSVGKCGKYMENFLPEERWQVLLATFASGTYEDVWRALFAMGELFSKTAQEVATHLQVAYSHEEAERVTAYLRRVQQLPANAVDFPES</sequence>
<dbReference type="AlphaFoldDB" id="A0A3M8D542"/>
<organism evidence="1 2">
    <name type="scientific">Brevibacillus fluminis</name>
    <dbReference type="NCBI Taxonomy" id="511487"/>
    <lineage>
        <taxon>Bacteria</taxon>
        <taxon>Bacillati</taxon>
        <taxon>Bacillota</taxon>
        <taxon>Bacilli</taxon>
        <taxon>Bacillales</taxon>
        <taxon>Paenibacillaceae</taxon>
        <taxon>Brevibacillus</taxon>
    </lineage>
</organism>
<dbReference type="SUPFAM" id="SSF81631">
    <property type="entry name" value="PAP/OAS1 substrate-binding domain"/>
    <property type="match status" value="1"/>
</dbReference>
<dbReference type="Gene3D" id="1.20.120.330">
    <property type="entry name" value="Nucleotidyltransferases domain 2"/>
    <property type="match status" value="1"/>
</dbReference>
<keyword evidence="1" id="KW-0808">Transferase</keyword>
<dbReference type="EMBL" id="RHHQ01000020">
    <property type="protein sequence ID" value="RNB82335.1"/>
    <property type="molecule type" value="Genomic_DNA"/>
</dbReference>
<dbReference type="Gene3D" id="3.30.460.10">
    <property type="entry name" value="Beta Polymerase, domain 2"/>
    <property type="match status" value="1"/>
</dbReference>
<dbReference type="OrthoDB" id="9776406at2"/>
<protein>
    <submittedName>
        <fullName evidence="1">Aminoglycoside 6-adenylyltransferase</fullName>
    </submittedName>
</protein>
<gene>
    <name evidence="1" type="primary">ant(6)</name>
    <name evidence="1" type="ORF">EDM56_23710</name>
</gene>
<accession>A0A3M8D542</accession>
<dbReference type="RefSeq" id="WP_122920413.1">
    <property type="nucleotide sequence ID" value="NZ_RHHQ01000020.1"/>
</dbReference>
<evidence type="ECO:0000313" key="2">
    <source>
        <dbReference type="Proteomes" id="UP000271031"/>
    </source>
</evidence>
<keyword evidence="2" id="KW-1185">Reference proteome</keyword>
<dbReference type="Pfam" id="PF04439">
    <property type="entry name" value="Adenyl_transf"/>
    <property type="match status" value="1"/>
</dbReference>
<dbReference type="SUPFAM" id="SSF81301">
    <property type="entry name" value="Nucleotidyltransferase"/>
    <property type="match status" value="1"/>
</dbReference>
<dbReference type="InterPro" id="IPR043519">
    <property type="entry name" value="NT_sf"/>
</dbReference>